<sequence length="86" mass="9715">MTGRIRPIEKFAKATAQCSAQATAYGKCVFADYNAVRKDMCAKEFMKLKDCYLVQSTFLLGSLAKWKLTNWLNNTGSGKETMRNLH</sequence>
<dbReference type="Proteomes" id="UP000007802">
    <property type="component" value="Unassembled WGS sequence"/>
</dbReference>
<accession>F2T9Z3</accession>
<dbReference type="InterPro" id="IPR034595">
    <property type="entry name" value="NDUFAF8"/>
</dbReference>
<gene>
    <name evidence="1" type="ORF">BDDG_02997</name>
</gene>
<reference evidence="1" key="1">
    <citation type="submission" date="2010-03" db="EMBL/GenBank/DDBJ databases">
        <title>Annotation of Blastomyces dermatitidis strain ATCC 18188.</title>
        <authorList>
            <consortium name="The Broad Institute Genome Sequencing Platform"/>
            <consortium name="Broad Institute Genome Sequencing Center for Infectious Disease."/>
            <person name="Cuomo C."/>
            <person name="Klein B."/>
            <person name="Sullivan T."/>
            <person name="Heitman J."/>
            <person name="Young S."/>
            <person name="Zeng Q."/>
            <person name="Gargeya S."/>
            <person name="Alvarado L."/>
            <person name="Berlin A.M."/>
            <person name="Chapman S.B."/>
            <person name="Chen Z."/>
            <person name="Freedman E."/>
            <person name="Gellesch M."/>
            <person name="Goldberg J."/>
            <person name="Griggs A."/>
            <person name="Gujja S."/>
            <person name="Heilman E."/>
            <person name="Heiman D."/>
            <person name="Howarth C."/>
            <person name="Mehta T."/>
            <person name="Neiman D."/>
            <person name="Pearson M."/>
            <person name="Roberts A."/>
            <person name="Saif S."/>
            <person name="Shea T."/>
            <person name="Shenoy N."/>
            <person name="Sisk P."/>
            <person name="Stolte C."/>
            <person name="Sykes S."/>
            <person name="White J."/>
            <person name="Yandava C."/>
            <person name="Haas B."/>
            <person name="Nusbaum C."/>
            <person name="Birren B."/>
        </authorList>
    </citation>
    <scope>NUCLEOTIDE SEQUENCE</scope>
    <source>
        <strain evidence="1">ATCC 18188</strain>
    </source>
</reference>
<dbReference type="EMBL" id="GG749417">
    <property type="protein sequence ID" value="EGE80056.1"/>
    <property type="molecule type" value="Genomic_DNA"/>
</dbReference>
<protein>
    <submittedName>
        <fullName evidence="1">Uncharacterized protein</fullName>
    </submittedName>
</protein>
<dbReference type="GO" id="GO:0005739">
    <property type="term" value="C:mitochondrion"/>
    <property type="evidence" value="ECO:0007669"/>
    <property type="project" value="InterPro"/>
</dbReference>
<dbReference type="PANTHER" id="PTHR34561">
    <property type="entry name" value="NADH DEHYDROGENASE [UBIQUINONE] 1 ALPHA SUBCOMPLEX ASSEMBLY FACTOR 8"/>
    <property type="match status" value="1"/>
</dbReference>
<organism evidence="1">
    <name type="scientific">Ajellomyces dermatitidis (strain ATCC 18188 / CBS 674.68)</name>
    <name type="common">Blastomyces dermatitidis</name>
    <dbReference type="NCBI Taxonomy" id="653446"/>
    <lineage>
        <taxon>Eukaryota</taxon>
        <taxon>Fungi</taxon>
        <taxon>Dikarya</taxon>
        <taxon>Ascomycota</taxon>
        <taxon>Pezizomycotina</taxon>
        <taxon>Eurotiomycetes</taxon>
        <taxon>Eurotiomycetidae</taxon>
        <taxon>Onygenales</taxon>
        <taxon>Ajellomycetaceae</taxon>
        <taxon>Blastomyces</taxon>
    </lineage>
</organism>
<dbReference type="AlphaFoldDB" id="F2T9Z3"/>
<name>F2T9Z3_AJEDA</name>
<dbReference type="HOGENOM" id="CLU_2497384_0_0_1"/>
<dbReference type="GO" id="GO:0032981">
    <property type="term" value="P:mitochondrial respiratory chain complex I assembly"/>
    <property type="evidence" value="ECO:0007669"/>
    <property type="project" value="InterPro"/>
</dbReference>
<dbReference type="PANTHER" id="PTHR34561:SF1">
    <property type="entry name" value="NADH DEHYDROGENASE [UBIQUINONE] 1 ALPHA SUBCOMPLEX ASSEMBLY FACTOR 8"/>
    <property type="match status" value="1"/>
</dbReference>
<proteinExistence type="predicted"/>
<dbReference type="OrthoDB" id="3821113at2759"/>
<evidence type="ECO:0000313" key="1">
    <source>
        <dbReference type="EMBL" id="EGE80056.1"/>
    </source>
</evidence>